<keyword evidence="4" id="KW-1185">Reference proteome</keyword>
<keyword evidence="2" id="KW-0472">Membrane</keyword>
<feature type="transmembrane region" description="Helical" evidence="2">
    <location>
        <begin position="12"/>
        <end position="39"/>
    </location>
</feature>
<dbReference type="Proteomes" id="UP000759103">
    <property type="component" value="Unassembled WGS sequence"/>
</dbReference>
<accession>A0ABS7BQZ0</accession>
<keyword evidence="1" id="KW-0175">Coiled coil</keyword>
<protein>
    <submittedName>
        <fullName evidence="3">Uncharacterized protein</fullName>
    </submittedName>
</protein>
<dbReference type="EMBL" id="JAHXZN010000005">
    <property type="protein sequence ID" value="MBW6531935.1"/>
    <property type="molecule type" value="Genomic_DNA"/>
</dbReference>
<comment type="caution">
    <text evidence="3">The sequence shown here is derived from an EMBL/GenBank/DDBJ whole genome shotgun (WGS) entry which is preliminary data.</text>
</comment>
<evidence type="ECO:0000313" key="3">
    <source>
        <dbReference type="EMBL" id="MBW6531935.1"/>
    </source>
</evidence>
<proteinExistence type="predicted"/>
<evidence type="ECO:0000256" key="2">
    <source>
        <dbReference type="SAM" id="Phobius"/>
    </source>
</evidence>
<evidence type="ECO:0000313" key="4">
    <source>
        <dbReference type="Proteomes" id="UP000759103"/>
    </source>
</evidence>
<keyword evidence="2" id="KW-0812">Transmembrane</keyword>
<name>A0ABS7BQZ0_9SPHN</name>
<keyword evidence="2" id="KW-1133">Transmembrane helix</keyword>
<reference evidence="3 4" key="1">
    <citation type="submission" date="2021-07" db="EMBL/GenBank/DDBJ databases">
        <title>Sphingomonas sp.</title>
        <authorList>
            <person name="Feng G."/>
            <person name="Li J."/>
            <person name="Pan M."/>
        </authorList>
    </citation>
    <scope>NUCLEOTIDE SEQUENCE [LARGE SCALE GENOMIC DNA]</scope>
    <source>
        <strain evidence="3 4">RRHST34</strain>
    </source>
</reference>
<evidence type="ECO:0000256" key="1">
    <source>
        <dbReference type="SAM" id="Coils"/>
    </source>
</evidence>
<feature type="coiled-coil region" evidence="1">
    <location>
        <begin position="61"/>
        <end position="88"/>
    </location>
</feature>
<dbReference type="RefSeq" id="WP_219749314.1">
    <property type="nucleotide sequence ID" value="NZ_JAHXZN010000005.1"/>
</dbReference>
<gene>
    <name evidence="3" type="ORF">KZ820_14430</name>
</gene>
<sequence>MSDPTVPVAVHGFTWTAALVAFLNVLVGGGIVGGIIKVWPMLKKLSNEREAAVASLRRDDMDDMRQRITELEKKVDDASSAAHAAEMKLVHAVAAVQLLAAKIRADNPEDPTLRQAMELLAAATTGTLGGWATKLADSVDKVKGTGE</sequence>
<organism evidence="3 4">
    <name type="scientific">Sphingomonas citri</name>
    <dbReference type="NCBI Taxonomy" id="2862499"/>
    <lineage>
        <taxon>Bacteria</taxon>
        <taxon>Pseudomonadati</taxon>
        <taxon>Pseudomonadota</taxon>
        <taxon>Alphaproteobacteria</taxon>
        <taxon>Sphingomonadales</taxon>
        <taxon>Sphingomonadaceae</taxon>
        <taxon>Sphingomonas</taxon>
    </lineage>
</organism>